<protein>
    <recommendedName>
        <fullName evidence="5">DUF3862 domain-containing protein</fullName>
    </recommendedName>
</protein>
<proteinExistence type="predicted"/>
<evidence type="ECO:0000256" key="2">
    <source>
        <dbReference type="SAM" id="MobiDB-lite"/>
    </source>
</evidence>
<evidence type="ECO:0000313" key="3">
    <source>
        <dbReference type="EMBL" id="TYR99235.1"/>
    </source>
</evidence>
<reference evidence="3 4" key="1">
    <citation type="submission" date="2019-08" db="EMBL/GenBank/DDBJ databases">
        <title>Bacillus genomes from the desert of Cuatro Cienegas, Coahuila.</title>
        <authorList>
            <person name="Olmedo-Alvarez G."/>
        </authorList>
    </citation>
    <scope>NUCLEOTIDE SEQUENCE [LARGE SCALE GENOMIC DNA]</scope>
    <source>
        <strain evidence="3 4">CH128b_4D</strain>
    </source>
</reference>
<comment type="caution">
    <text evidence="3">The sequence shown here is derived from an EMBL/GenBank/DDBJ whole genome shotgun (WGS) entry which is preliminary data.</text>
</comment>
<dbReference type="RefSeq" id="WP_113927866.1">
    <property type="nucleotide sequence ID" value="NZ_VTEG01000006.1"/>
</dbReference>
<name>A0A5D4MDX9_9BACI</name>
<dbReference type="Proteomes" id="UP000325182">
    <property type="component" value="Unassembled WGS sequence"/>
</dbReference>
<evidence type="ECO:0000256" key="1">
    <source>
        <dbReference type="ARBA" id="ARBA00022729"/>
    </source>
</evidence>
<keyword evidence="1" id="KW-0732">Signal</keyword>
<evidence type="ECO:0000313" key="4">
    <source>
        <dbReference type="Proteomes" id="UP000325182"/>
    </source>
</evidence>
<dbReference type="AlphaFoldDB" id="A0A5D4MDX9"/>
<dbReference type="EMBL" id="VTEG01000006">
    <property type="protein sequence ID" value="TYR99235.1"/>
    <property type="molecule type" value="Genomic_DNA"/>
</dbReference>
<gene>
    <name evidence="3" type="ORF">FZC84_10775</name>
</gene>
<dbReference type="Gene3D" id="3.30.1450.10">
    <property type="match status" value="1"/>
</dbReference>
<accession>A0A5D4MDX9</accession>
<dbReference type="PROSITE" id="PS51257">
    <property type="entry name" value="PROKAR_LIPOPROTEIN"/>
    <property type="match status" value="1"/>
</dbReference>
<organism evidence="3 4">
    <name type="scientific">Rossellomorea vietnamensis</name>
    <dbReference type="NCBI Taxonomy" id="218284"/>
    <lineage>
        <taxon>Bacteria</taxon>
        <taxon>Bacillati</taxon>
        <taxon>Bacillota</taxon>
        <taxon>Bacilli</taxon>
        <taxon>Bacillales</taxon>
        <taxon>Bacillaceae</taxon>
        <taxon>Rossellomorea</taxon>
    </lineage>
</organism>
<sequence length="122" mass="13554">MNRNMTILLFLSATITLGACRIESGSSNGNIPKENQEISQENEVMSDEEKTSALATMEIYNQLHKGMSYEEVKEIIGSEGKAATEEGDVDGVFIWDGNNPNSFMSVSFQRNKLIRKTQMGLN</sequence>
<feature type="region of interest" description="Disordered" evidence="2">
    <location>
        <begin position="24"/>
        <end position="50"/>
    </location>
</feature>
<dbReference type="InterPro" id="IPR037873">
    <property type="entry name" value="BamE-like"/>
</dbReference>
<evidence type="ECO:0008006" key="5">
    <source>
        <dbReference type="Google" id="ProtNLM"/>
    </source>
</evidence>